<reference evidence="1 2" key="1">
    <citation type="submission" date="2021-01" db="EMBL/GenBank/DDBJ databases">
        <title>Genome sequencing of Joostella atrarenae M1-2 (= KCTC 23194).</title>
        <authorList>
            <person name="Zakaria M.R."/>
            <person name="Lam M.Q."/>
            <person name="Chong C.S."/>
        </authorList>
    </citation>
    <scope>NUCLEOTIDE SEQUENCE [LARGE SCALE GENOMIC DNA]</scope>
    <source>
        <strain evidence="1 2">M1-2</strain>
    </source>
</reference>
<comment type="caution">
    <text evidence="1">The sequence shown here is derived from an EMBL/GenBank/DDBJ whole genome shotgun (WGS) entry which is preliminary data.</text>
</comment>
<dbReference type="Proteomes" id="UP000829517">
    <property type="component" value="Unassembled WGS sequence"/>
</dbReference>
<evidence type="ECO:0000313" key="1">
    <source>
        <dbReference type="EMBL" id="MCF8716479.1"/>
    </source>
</evidence>
<protein>
    <submittedName>
        <fullName evidence="1">SMI1/KNR4 family protein</fullName>
    </submittedName>
</protein>
<dbReference type="EMBL" id="JAETXX010000025">
    <property type="protein sequence ID" value="MCF8716479.1"/>
    <property type="molecule type" value="Genomic_DNA"/>
</dbReference>
<proteinExistence type="predicted"/>
<dbReference type="InterPro" id="IPR037883">
    <property type="entry name" value="Knr4/Smi1-like_sf"/>
</dbReference>
<organism evidence="1 2">
    <name type="scientific">Joostella atrarenae</name>
    <dbReference type="NCBI Taxonomy" id="679257"/>
    <lineage>
        <taxon>Bacteria</taxon>
        <taxon>Pseudomonadati</taxon>
        <taxon>Bacteroidota</taxon>
        <taxon>Flavobacteriia</taxon>
        <taxon>Flavobacteriales</taxon>
        <taxon>Flavobacteriaceae</taxon>
        <taxon>Joostella</taxon>
    </lineage>
</organism>
<sequence>MKYNFEKEFLEKHEDKTDTANRREKTTDIELKKLKEAYPKLSTDFTEYLDEIGSGAFRECQFKVEKYLYDLDDLGLSEHYELKEGVKFFGDNFSGDFSGFDFNKNPEFVVEFWHEDGTIYETNKTFKEYIREQMLIGKDGQDERE</sequence>
<gene>
    <name evidence="1" type="ORF">JM658_16780</name>
</gene>
<evidence type="ECO:0000313" key="2">
    <source>
        <dbReference type="Proteomes" id="UP000829517"/>
    </source>
</evidence>
<dbReference type="SUPFAM" id="SSF160631">
    <property type="entry name" value="SMI1/KNR4-like"/>
    <property type="match status" value="1"/>
</dbReference>
<dbReference type="RefSeq" id="WP_236961011.1">
    <property type="nucleotide sequence ID" value="NZ_JAETXX010000025.1"/>
</dbReference>
<name>A0ABS9J7S6_9FLAO</name>
<dbReference type="Pfam" id="PF14568">
    <property type="entry name" value="SUKH_6"/>
    <property type="match status" value="1"/>
</dbReference>
<accession>A0ABS9J7S6</accession>
<keyword evidence="2" id="KW-1185">Reference proteome</keyword>